<evidence type="ECO:0000256" key="5">
    <source>
        <dbReference type="ARBA" id="ARBA00069279"/>
    </source>
</evidence>
<evidence type="ECO:0000256" key="4">
    <source>
        <dbReference type="ARBA" id="ARBA00066645"/>
    </source>
</evidence>
<reference evidence="7 8" key="1">
    <citation type="submission" date="2019-04" db="EMBL/GenBank/DDBJ databases">
        <title>High contiguity whole genome sequence and gene annotation resource for two Venturia nashicola isolates.</title>
        <authorList>
            <person name="Prokchorchik M."/>
            <person name="Won K."/>
            <person name="Lee Y."/>
            <person name="Choi E.D."/>
            <person name="Segonzac C."/>
            <person name="Sohn K.H."/>
        </authorList>
    </citation>
    <scope>NUCLEOTIDE SEQUENCE [LARGE SCALE GENOMIC DNA]</scope>
    <source>
        <strain evidence="7 8">PRI2</strain>
    </source>
</reference>
<organism evidence="7 8">
    <name type="scientific">Venturia nashicola</name>
    <dbReference type="NCBI Taxonomy" id="86259"/>
    <lineage>
        <taxon>Eukaryota</taxon>
        <taxon>Fungi</taxon>
        <taxon>Dikarya</taxon>
        <taxon>Ascomycota</taxon>
        <taxon>Pezizomycotina</taxon>
        <taxon>Dothideomycetes</taxon>
        <taxon>Pleosporomycetidae</taxon>
        <taxon>Venturiales</taxon>
        <taxon>Venturiaceae</taxon>
        <taxon>Venturia</taxon>
    </lineage>
</organism>
<dbReference type="PRINTS" id="PR00080">
    <property type="entry name" value="SDRFAMILY"/>
</dbReference>
<comment type="similarity">
    <text evidence="1">Belongs to the short-chain dehydrogenases/reductases (SDR) family.</text>
</comment>
<dbReference type="GO" id="GO:0050664">
    <property type="term" value="F:oxidoreductase activity, acting on NAD(P)H, oxygen as acceptor"/>
    <property type="evidence" value="ECO:0007669"/>
    <property type="project" value="TreeGrafter"/>
</dbReference>
<dbReference type="AlphaFoldDB" id="A0A4Z1PUV5"/>
<dbReference type="FunFam" id="3.40.50.720:FF:000090">
    <property type="entry name" value="NADP-dependent mannitol dehydrogenase"/>
    <property type="match status" value="1"/>
</dbReference>
<dbReference type="STRING" id="86259.A0A4Z1PUV5"/>
<dbReference type="EC" id="1.1.1.138" evidence="4"/>
<evidence type="ECO:0000256" key="1">
    <source>
        <dbReference type="ARBA" id="ARBA00006484"/>
    </source>
</evidence>
<dbReference type="InterPro" id="IPR020904">
    <property type="entry name" value="Sc_DH/Rdtase_CS"/>
</dbReference>
<feature type="region of interest" description="Disordered" evidence="6">
    <location>
        <begin position="41"/>
        <end position="78"/>
    </location>
</feature>
<dbReference type="Gene3D" id="3.40.50.720">
    <property type="entry name" value="NAD(P)-binding Rossmann-like Domain"/>
    <property type="match status" value="1"/>
</dbReference>
<dbReference type="GO" id="GO:0019594">
    <property type="term" value="P:mannitol metabolic process"/>
    <property type="evidence" value="ECO:0007669"/>
    <property type="project" value="UniProtKB-ARBA"/>
</dbReference>
<dbReference type="Proteomes" id="UP000298493">
    <property type="component" value="Unassembled WGS sequence"/>
</dbReference>
<dbReference type="SUPFAM" id="SSF51735">
    <property type="entry name" value="NAD(P)-binding Rossmann-fold domains"/>
    <property type="match status" value="1"/>
</dbReference>
<dbReference type="InterPro" id="IPR036291">
    <property type="entry name" value="NAD(P)-bd_dom_sf"/>
</dbReference>
<evidence type="ECO:0000256" key="2">
    <source>
        <dbReference type="ARBA" id="ARBA00022857"/>
    </source>
</evidence>
<dbReference type="GO" id="GO:0050085">
    <property type="term" value="F:mannitol 2-dehydrogenase (NADP+) activity"/>
    <property type="evidence" value="ECO:0007669"/>
    <property type="project" value="UniProtKB-EC"/>
</dbReference>
<protein>
    <recommendedName>
        <fullName evidence="5">NADP-dependent mannitol dehydrogenase</fullName>
        <ecNumber evidence="4">1.1.1.138</ecNumber>
    </recommendedName>
</protein>
<name>A0A4Z1PUV5_9PEZI</name>
<gene>
    <name evidence="7" type="ORF">E6O75_ATG01550</name>
</gene>
<evidence type="ECO:0000313" key="7">
    <source>
        <dbReference type="EMBL" id="TID27057.1"/>
    </source>
</evidence>
<keyword evidence="2" id="KW-0521">NADP</keyword>
<dbReference type="PRINTS" id="PR00081">
    <property type="entry name" value="GDHRDH"/>
</dbReference>
<dbReference type="PANTHER" id="PTHR43008:SF14">
    <property type="entry name" value="DEHYDROGENASE ARBD, PUTATIVE-RELATED"/>
    <property type="match status" value="1"/>
</dbReference>
<accession>A0A4Z1PUV5</accession>
<comment type="caution">
    <text evidence="7">The sequence shown here is derived from an EMBL/GenBank/DDBJ whole genome shotgun (WGS) entry which is preliminary data.</text>
</comment>
<dbReference type="PANTHER" id="PTHR43008">
    <property type="entry name" value="BENZIL REDUCTASE"/>
    <property type="match status" value="1"/>
</dbReference>
<feature type="compositionally biased region" description="Basic and acidic residues" evidence="6">
    <location>
        <begin position="42"/>
        <end position="57"/>
    </location>
</feature>
<dbReference type="PROSITE" id="PS00061">
    <property type="entry name" value="ADH_SHORT"/>
    <property type="match status" value="1"/>
</dbReference>
<evidence type="ECO:0000256" key="6">
    <source>
        <dbReference type="SAM" id="MobiDB-lite"/>
    </source>
</evidence>
<evidence type="ECO:0000313" key="8">
    <source>
        <dbReference type="Proteomes" id="UP000298493"/>
    </source>
</evidence>
<evidence type="ECO:0000256" key="3">
    <source>
        <dbReference type="ARBA" id="ARBA00023002"/>
    </source>
</evidence>
<keyword evidence="3" id="KW-0560">Oxidoreductase</keyword>
<dbReference type="InterPro" id="IPR002347">
    <property type="entry name" value="SDR_fam"/>
</dbReference>
<dbReference type="Pfam" id="PF13561">
    <property type="entry name" value="adh_short_C2"/>
    <property type="match status" value="1"/>
</dbReference>
<proteinExistence type="inferred from homology"/>
<keyword evidence="8" id="KW-1185">Reference proteome</keyword>
<dbReference type="EMBL" id="SNSC02000002">
    <property type="protein sequence ID" value="TID27057.1"/>
    <property type="molecule type" value="Genomic_DNA"/>
</dbReference>
<sequence length="384" mass="41419">MFKAPVLRQAARTAITATRPRASVVSRTRLQSSRLFSASGRLCKDDKDSSASEDQYHDATTAGEPGASGLHEGQFSRTDNTVEVKYPEEKDLPRSTPVQGRGGPHFKRTLASFSLDGKTAVVTGGARGLGLVMAQALAESGADVALVDLNKEEAQNSAEALMETFRRENPYSESYKYSQLDLRPPIITAHYSDVADPQSVDECLKEIVHKHGKIDNLVTSAGFTENFDAIAYPYDRMKKLWGVNVDGTYLWSTGVAKHLMAREAQGSIVFIGSMSGAIVNVPQPQAPYNAAKAAVRHLAASLAVEWAHAGIRVNCISPGYMLTALTKKILDDNPALAKHWTSLIPVGKMGRPEDLMGAVTFLSSDASKYVTGADLRVDGGYTVT</sequence>